<keyword evidence="1" id="KW-0812">Transmembrane</keyword>
<gene>
    <name evidence="2" type="ORF">CEY15_11480</name>
</gene>
<dbReference type="OrthoDB" id="5114815at2"/>
<dbReference type="Pfam" id="PF22564">
    <property type="entry name" value="HAAS"/>
    <property type="match status" value="1"/>
</dbReference>
<dbReference type="Proteomes" id="UP000218810">
    <property type="component" value="Unassembled WGS sequence"/>
</dbReference>
<proteinExistence type="predicted"/>
<feature type="transmembrane region" description="Helical" evidence="1">
    <location>
        <begin position="156"/>
        <end position="178"/>
    </location>
</feature>
<evidence type="ECO:0000313" key="3">
    <source>
        <dbReference type="Proteomes" id="UP000218810"/>
    </source>
</evidence>
<feature type="transmembrane region" description="Helical" evidence="1">
    <location>
        <begin position="126"/>
        <end position="150"/>
    </location>
</feature>
<dbReference type="EMBL" id="NTGA01000019">
    <property type="protein sequence ID" value="PAY22933.1"/>
    <property type="molecule type" value="Genomic_DNA"/>
</dbReference>
<keyword evidence="1" id="KW-1133">Transmembrane helix</keyword>
<dbReference type="AlphaFoldDB" id="A0A2A2WPG5"/>
<keyword evidence="3" id="KW-1185">Reference proteome</keyword>
<name>A0A2A2WPG5_9ACTN</name>
<feature type="transmembrane region" description="Helical" evidence="1">
    <location>
        <begin position="88"/>
        <end position="114"/>
    </location>
</feature>
<organism evidence="2 3">
    <name type="scientific">Dietzia natronolimnaea</name>
    <dbReference type="NCBI Taxonomy" id="161920"/>
    <lineage>
        <taxon>Bacteria</taxon>
        <taxon>Bacillati</taxon>
        <taxon>Actinomycetota</taxon>
        <taxon>Actinomycetes</taxon>
        <taxon>Mycobacteriales</taxon>
        <taxon>Dietziaceae</taxon>
        <taxon>Dietzia</taxon>
    </lineage>
</organism>
<comment type="caution">
    <text evidence="2">The sequence shown here is derived from an EMBL/GenBank/DDBJ whole genome shotgun (WGS) entry which is preliminary data.</text>
</comment>
<evidence type="ECO:0000256" key="1">
    <source>
        <dbReference type="SAM" id="Phobius"/>
    </source>
</evidence>
<protein>
    <recommendedName>
        <fullName evidence="4">DUF1700 domain-containing protein</fullName>
    </recommendedName>
</protein>
<keyword evidence="1" id="KW-0472">Membrane</keyword>
<evidence type="ECO:0008006" key="4">
    <source>
        <dbReference type="Google" id="ProtNLM"/>
    </source>
</evidence>
<dbReference type="RefSeq" id="WP_095718560.1">
    <property type="nucleotide sequence ID" value="NZ_NTGA01000019.1"/>
</dbReference>
<accession>A0A2A2WPG5</accession>
<evidence type="ECO:0000313" key="2">
    <source>
        <dbReference type="EMBL" id="PAY22933.1"/>
    </source>
</evidence>
<reference evidence="3" key="1">
    <citation type="submission" date="2017-09" db="EMBL/GenBank/DDBJ databases">
        <authorList>
            <person name="Zhang Y."/>
            <person name="Huang X."/>
            <person name="Liu J."/>
            <person name="Lu L."/>
            <person name="Peng K."/>
        </authorList>
    </citation>
    <scope>NUCLEOTIDE SEQUENCE [LARGE SCALE GENOMIC DNA]</scope>
    <source>
        <strain evidence="3">S-XJ-1</strain>
    </source>
</reference>
<sequence length="186" mass="20009">MSSVEAILDDYRDRLDRATSDLPPGRRAELLDDIHAHLAEATAGAPDRAGVMQILDELGTPERIADAAREESGTPRRRGVDGDLTYDVVSVLILLFGGFLIPVVGWIAGVIMIWNGPRWTIADRWIGTLAWPAAIAPPAALFLAIHAQLLSQTASVVALVGVALFSLALLVVPVVHLLRVAARRRS</sequence>